<dbReference type="Pfam" id="PF03480">
    <property type="entry name" value="DctP"/>
    <property type="match status" value="1"/>
</dbReference>
<evidence type="ECO:0000256" key="2">
    <source>
        <dbReference type="SAM" id="SignalP"/>
    </source>
</evidence>
<feature type="chain" id="PRO_5009787703" evidence="2">
    <location>
        <begin position="29"/>
        <end position="337"/>
    </location>
</feature>
<reference evidence="4" key="1">
    <citation type="submission" date="2015-07" db="EMBL/GenBank/DDBJ databases">
        <authorList>
            <person name="Rodrigo-Torres Lidia"/>
            <person name="Arahal R.David."/>
        </authorList>
    </citation>
    <scope>NUCLEOTIDE SEQUENCE [LARGE SCALE GENOMIC DNA]</scope>
    <source>
        <strain evidence="4">CECT 5096</strain>
    </source>
</reference>
<sequence length="337" mass="36713">MKQLNKGAKAILVGAIVSAGFFAGSAFAQEHTARLSFHWSPTHHSAIHAQMFADEVNKRADGRLKIEVFPSGQLFGIREQLGAITSGAVEIGGIVPIVSFPPVNKNYNVAAFPGMFNSYDQQRRFFAESEAGQEIWNDITGKSGTTLLMYNPVGPVMTFSGAHELDSLEAMKGLKARALIKSERPMWEAYGANTVSLPTGEVYTALQTGMIDTINSPPGSIRAYSWWEYLGYAQLPYQYFSDAYLMANTEWYNSLPADLQQLLQEVGAEVGAISTDKIIETGEETLAQFKERGGVVTELSGEKKAEFDALMAAEVVPAMVDLIDDSVLGAAQEFVSE</sequence>
<dbReference type="PANTHER" id="PTHR33376">
    <property type="match status" value="1"/>
</dbReference>
<dbReference type="Gene3D" id="3.40.190.170">
    <property type="entry name" value="Bacterial extracellular solute-binding protein, family 7"/>
    <property type="match status" value="1"/>
</dbReference>
<feature type="signal peptide" evidence="2">
    <location>
        <begin position="1"/>
        <end position="28"/>
    </location>
</feature>
<dbReference type="AlphaFoldDB" id="A0A0M6Z9E9"/>
<dbReference type="STRING" id="311410.LA5095_01120"/>
<dbReference type="PANTHER" id="PTHR33376:SF4">
    <property type="entry name" value="SIALIC ACID-BINDING PERIPLASMIC PROTEIN SIAP"/>
    <property type="match status" value="1"/>
</dbReference>
<dbReference type="CDD" id="cd13603">
    <property type="entry name" value="PBP2_TRAP_Siap_TeaA_like"/>
    <property type="match status" value="1"/>
</dbReference>
<dbReference type="GeneID" id="97669765"/>
<dbReference type="InterPro" id="IPR038404">
    <property type="entry name" value="TRAP_DctP_sf"/>
</dbReference>
<evidence type="ECO:0000256" key="1">
    <source>
        <dbReference type="ARBA" id="ARBA00022729"/>
    </source>
</evidence>
<dbReference type="InterPro" id="IPR018389">
    <property type="entry name" value="DctP_fam"/>
</dbReference>
<dbReference type="Proteomes" id="UP000049983">
    <property type="component" value="Unassembled WGS sequence"/>
</dbReference>
<keyword evidence="4" id="KW-1185">Reference proteome</keyword>
<proteinExistence type="predicted"/>
<dbReference type="RefSeq" id="WP_055112922.1">
    <property type="nucleotide sequence ID" value="NZ_CXWA01000001.1"/>
</dbReference>
<name>A0A0M6Z9E9_9HYPH</name>
<evidence type="ECO:0000313" key="3">
    <source>
        <dbReference type="EMBL" id="CTQ70111.1"/>
    </source>
</evidence>
<keyword evidence="1 2" id="KW-0732">Signal</keyword>
<dbReference type="EMBL" id="CXWC01000010">
    <property type="protein sequence ID" value="CTQ70111.1"/>
    <property type="molecule type" value="Genomic_DNA"/>
</dbReference>
<protein>
    <submittedName>
        <fullName evidence="3">Neu5Ac-binding protein</fullName>
    </submittedName>
</protein>
<dbReference type="NCBIfam" id="NF037995">
    <property type="entry name" value="TRAP_S1"/>
    <property type="match status" value="1"/>
</dbReference>
<accession>A0A0M6Z9E9</accession>
<dbReference type="OrthoDB" id="8673861at2"/>
<evidence type="ECO:0000313" key="4">
    <source>
        <dbReference type="Proteomes" id="UP000049983"/>
    </source>
</evidence>
<gene>
    <name evidence="3" type="primary">siaP_3</name>
    <name evidence="3" type="ORF">LA5096_02375</name>
</gene>
<dbReference type="GO" id="GO:0055085">
    <property type="term" value="P:transmembrane transport"/>
    <property type="evidence" value="ECO:0007669"/>
    <property type="project" value="InterPro"/>
</dbReference>
<organism evidence="3 4">
    <name type="scientific">Roseibium album</name>
    <dbReference type="NCBI Taxonomy" id="311410"/>
    <lineage>
        <taxon>Bacteria</taxon>
        <taxon>Pseudomonadati</taxon>
        <taxon>Pseudomonadota</taxon>
        <taxon>Alphaproteobacteria</taxon>
        <taxon>Hyphomicrobiales</taxon>
        <taxon>Stappiaceae</taxon>
        <taxon>Roseibium</taxon>
    </lineage>
</organism>